<dbReference type="InterPro" id="IPR047260">
    <property type="entry name" value="ERCC1-like_central_dom"/>
</dbReference>
<evidence type="ECO:0000256" key="7">
    <source>
        <dbReference type="SAM" id="MobiDB-lite"/>
    </source>
</evidence>
<keyword evidence="9" id="KW-0378">Hydrolase</keyword>
<reference evidence="9" key="1">
    <citation type="submission" date="2021-03" db="EMBL/GenBank/DDBJ databases">
        <authorList>
            <person name="Palmer J.M."/>
        </authorList>
    </citation>
    <scope>NUCLEOTIDE SEQUENCE</scope>
    <source>
        <strain evidence="9">ARV_011</strain>
    </source>
</reference>
<evidence type="ECO:0000259" key="8">
    <source>
        <dbReference type="Pfam" id="PF03834"/>
    </source>
</evidence>
<dbReference type="GO" id="GO:0070914">
    <property type="term" value="P:UV-damage excision repair"/>
    <property type="evidence" value="ECO:0007669"/>
    <property type="project" value="TreeGrafter"/>
</dbReference>
<organism evidence="9 10">
    <name type="scientific">Scheffersomyces spartinae</name>
    <dbReference type="NCBI Taxonomy" id="45513"/>
    <lineage>
        <taxon>Eukaryota</taxon>
        <taxon>Fungi</taxon>
        <taxon>Dikarya</taxon>
        <taxon>Ascomycota</taxon>
        <taxon>Saccharomycotina</taxon>
        <taxon>Pichiomycetes</taxon>
        <taxon>Debaryomycetaceae</taxon>
        <taxon>Scheffersomyces</taxon>
    </lineage>
</organism>
<keyword evidence="5" id="KW-0234">DNA repair</keyword>
<dbReference type="PANTHER" id="PTHR12749:SF0">
    <property type="entry name" value="DNA EXCISION REPAIR PROTEIN ERCC-1"/>
    <property type="match status" value="1"/>
</dbReference>
<dbReference type="InterPro" id="IPR011335">
    <property type="entry name" value="Restrct_endonuc-II-like"/>
</dbReference>
<dbReference type="RefSeq" id="XP_043048146.1">
    <property type="nucleotide sequence ID" value="XM_043192482.1"/>
</dbReference>
<dbReference type="CDD" id="cd22325">
    <property type="entry name" value="ERCC1_C-like"/>
    <property type="match status" value="1"/>
</dbReference>
<accession>A0A9P8AHA0</accession>
<dbReference type="GeneID" id="66115070"/>
<dbReference type="SUPFAM" id="SSF52980">
    <property type="entry name" value="Restriction endonuclease-like"/>
    <property type="match status" value="1"/>
</dbReference>
<feature type="compositionally biased region" description="Polar residues" evidence="7">
    <location>
        <begin position="60"/>
        <end position="82"/>
    </location>
</feature>
<dbReference type="SUPFAM" id="SSF47781">
    <property type="entry name" value="RuvA domain 2-like"/>
    <property type="match status" value="1"/>
</dbReference>
<dbReference type="InterPro" id="IPR004579">
    <property type="entry name" value="ERCC1/RAD10/SWI10"/>
</dbReference>
<protein>
    <submittedName>
        <fullName evidence="9">SsDNA endonuclease and repair protein rad10</fullName>
    </submittedName>
</protein>
<sequence length="329" mass="37178">MNDETTLNAVSFANILAGVERMRQQYGTSEQNTTNNQVQPETIKERPRRKRGPQEGAHIGNNSNTEGSITVEGNTTNPSTDQMHNRPMNRRRDGRMMGRIQGPSEILVAKSQKGNPLFKSPLMKTASWRFDDTILSDYYISPTIQFLFLSLKYYKLRPEYIWRRIKNLRQGTSTLADSLKDSVLRILLAVVDIDSHQDVLCKLLDICIKNDMTLVVAWSFEEAGNYIVFAKRLDTAPAKRKRIEGVKATDYHSVFVDSITSVPRINKSDAANLIGACSSVKEIVVQSCVPEDQSRLSNISGIGNVKVQNLRRVVSEPFIYNKEYGDMQL</sequence>
<keyword evidence="9" id="KW-0255">Endonuclease</keyword>
<dbReference type="NCBIfam" id="TIGR00597">
    <property type="entry name" value="rad10"/>
    <property type="match status" value="1"/>
</dbReference>
<gene>
    <name evidence="9" type="primary">RAD10</name>
    <name evidence="9" type="ORF">KQ657_001696</name>
</gene>
<evidence type="ECO:0000256" key="4">
    <source>
        <dbReference type="ARBA" id="ARBA00023125"/>
    </source>
</evidence>
<keyword evidence="4" id="KW-0238">DNA-binding</keyword>
<evidence type="ECO:0000313" key="9">
    <source>
        <dbReference type="EMBL" id="KAG7192596.1"/>
    </source>
</evidence>
<dbReference type="InterPro" id="IPR010994">
    <property type="entry name" value="RuvA_2-like"/>
</dbReference>
<evidence type="ECO:0000256" key="2">
    <source>
        <dbReference type="ARBA" id="ARBA00008283"/>
    </source>
</evidence>
<comment type="similarity">
    <text evidence="2">Belongs to the ERCC1/RAD10/SWI10 family.</text>
</comment>
<dbReference type="GO" id="GO:0006302">
    <property type="term" value="P:double-strand break repair"/>
    <property type="evidence" value="ECO:0007669"/>
    <property type="project" value="UniProtKB-ARBA"/>
</dbReference>
<evidence type="ECO:0000256" key="3">
    <source>
        <dbReference type="ARBA" id="ARBA00022763"/>
    </source>
</evidence>
<feature type="region of interest" description="Disordered" evidence="7">
    <location>
        <begin position="26"/>
        <end position="96"/>
    </location>
</feature>
<dbReference type="AlphaFoldDB" id="A0A9P8AHA0"/>
<comment type="subcellular location">
    <subcellularLocation>
        <location evidence="1">Nucleus</location>
    </subcellularLocation>
</comment>
<dbReference type="GO" id="GO:0003697">
    <property type="term" value="F:single-stranded DNA binding"/>
    <property type="evidence" value="ECO:0007669"/>
    <property type="project" value="TreeGrafter"/>
</dbReference>
<dbReference type="EMBL" id="JAHMUF010000017">
    <property type="protein sequence ID" value="KAG7192596.1"/>
    <property type="molecule type" value="Genomic_DNA"/>
</dbReference>
<feature type="domain" description="ERCC1-like central" evidence="8">
    <location>
        <begin position="106"/>
        <end position="230"/>
    </location>
</feature>
<dbReference type="OrthoDB" id="10262814at2759"/>
<comment type="caution">
    <text evidence="9">The sequence shown here is derived from an EMBL/GenBank/DDBJ whole genome shotgun (WGS) entry which is preliminary data.</text>
</comment>
<proteinExistence type="inferred from homology"/>
<dbReference type="Gene3D" id="3.40.50.10130">
    <property type="match status" value="1"/>
</dbReference>
<keyword evidence="9" id="KW-0540">Nuclease</keyword>
<dbReference type="GO" id="GO:0004519">
    <property type="term" value="F:endonuclease activity"/>
    <property type="evidence" value="ECO:0007669"/>
    <property type="project" value="UniProtKB-KW"/>
</dbReference>
<dbReference type="Gene3D" id="1.10.150.20">
    <property type="entry name" value="5' to 3' exonuclease, C-terminal subdomain"/>
    <property type="match status" value="1"/>
</dbReference>
<dbReference type="Pfam" id="PF03834">
    <property type="entry name" value="Rad10"/>
    <property type="match status" value="1"/>
</dbReference>
<dbReference type="Proteomes" id="UP000790833">
    <property type="component" value="Unassembled WGS sequence"/>
</dbReference>
<evidence type="ECO:0000313" key="10">
    <source>
        <dbReference type="Proteomes" id="UP000790833"/>
    </source>
</evidence>
<dbReference type="GO" id="GO:0070522">
    <property type="term" value="C:ERCC4-ERCC1 complex"/>
    <property type="evidence" value="ECO:0007669"/>
    <property type="project" value="TreeGrafter"/>
</dbReference>
<evidence type="ECO:0000256" key="5">
    <source>
        <dbReference type="ARBA" id="ARBA00023204"/>
    </source>
</evidence>
<keyword evidence="6" id="KW-0539">Nucleus</keyword>
<dbReference type="PANTHER" id="PTHR12749">
    <property type="entry name" value="EXCISION REPAIR CROSS-COMPLEMENTING 1 ERCC1"/>
    <property type="match status" value="1"/>
</dbReference>
<name>A0A9P8AHA0_9ASCO</name>
<feature type="compositionally biased region" description="Polar residues" evidence="7">
    <location>
        <begin position="26"/>
        <end position="40"/>
    </location>
</feature>
<dbReference type="GO" id="GO:0003684">
    <property type="term" value="F:damaged DNA binding"/>
    <property type="evidence" value="ECO:0007669"/>
    <property type="project" value="InterPro"/>
</dbReference>
<evidence type="ECO:0000256" key="1">
    <source>
        <dbReference type="ARBA" id="ARBA00004123"/>
    </source>
</evidence>
<dbReference type="GO" id="GO:0000110">
    <property type="term" value="C:nucleotide-excision repair factor 1 complex"/>
    <property type="evidence" value="ECO:0007669"/>
    <property type="project" value="TreeGrafter"/>
</dbReference>
<keyword evidence="10" id="KW-1185">Reference proteome</keyword>
<dbReference type="GO" id="GO:0006312">
    <property type="term" value="P:mitotic recombination"/>
    <property type="evidence" value="ECO:0007669"/>
    <property type="project" value="TreeGrafter"/>
</dbReference>
<keyword evidence="3" id="KW-0227">DNA damage</keyword>
<evidence type="ECO:0000256" key="6">
    <source>
        <dbReference type="ARBA" id="ARBA00023242"/>
    </source>
</evidence>